<accession>H8KQX1</accession>
<dbReference type="Pfam" id="PF00924">
    <property type="entry name" value="MS_channel_2nd"/>
    <property type="match status" value="1"/>
</dbReference>
<feature type="transmembrane region" description="Helical" evidence="7">
    <location>
        <begin position="518"/>
        <end position="536"/>
    </location>
</feature>
<name>H8KQX1_SOLCM</name>
<organism evidence="11 12">
    <name type="scientific">Solitalea canadensis (strain ATCC 29591 / DSM 3403 / JCM 21819 / LMG 8368 / NBRC 15130 / NCIMB 12057 / USAM 9D)</name>
    <name type="common">Flexibacter canadensis</name>
    <dbReference type="NCBI Taxonomy" id="929556"/>
    <lineage>
        <taxon>Bacteria</taxon>
        <taxon>Pseudomonadati</taxon>
        <taxon>Bacteroidota</taxon>
        <taxon>Sphingobacteriia</taxon>
        <taxon>Sphingobacteriales</taxon>
        <taxon>Sphingobacteriaceae</taxon>
        <taxon>Solitalea</taxon>
    </lineage>
</organism>
<evidence type="ECO:0000313" key="12">
    <source>
        <dbReference type="Proteomes" id="UP000007590"/>
    </source>
</evidence>
<evidence type="ECO:0000313" key="11">
    <source>
        <dbReference type="EMBL" id="AFD07117.1"/>
    </source>
</evidence>
<keyword evidence="3" id="KW-1003">Cell membrane</keyword>
<keyword evidence="4 7" id="KW-0812">Transmembrane</keyword>
<feature type="transmembrane region" description="Helical" evidence="7">
    <location>
        <begin position="569"/>
        <end position="591"/>
    </location>
</feature>
<feature type="transmembrane region" description="Helical" evidence="7">
    <location>
        <begin position="441"/>
        <end position="460"/>
    </location>
</feature>
<dbReference type="SUPFAM" id="SSF82689">
    <property type="entry name" value="Mechanosensitive channel protein MscS (YggB), C-terminal domain"/>
    <property type="match status" value="1"/>
</dbReference>
<dbReference type="EMBL" id="CP003349">
    <property type="protein sequence ID" value="AFD07117.1"/>
    <property type="molecule type" value="Genomic_DNA"/>
</dbReference>
<evidence type="ECO:0000256" key="6">
    <source>
        <dbReference type="ARBA" id="ARBA00023136"/>
    </source>
</evidence>
<dbReference type="PROSITE" id="PS01246">
    <property type="entry name" value="UPF0003"/>
    <property type="match status" value="1"/>
</dbReference>
<dbReference type="PANTHER" id="PTHR30347:SF1">
    <property type="entry name" value="MECHANOSENSITIVE CHANNEL MSCK"/>
    <property type="match status" value="1"/>
</dbReference>
<evidence type="ECO:0000256" key="2">
    <source>
        <dbReference type="ARBA" id="ARBA00008017"/>
    </source>
</evidence>
<keyword evidence="12" id="KW-1185">Reference proteome</keyword>
<dbReference type="GO" id="GO:0005886">
    <property type="term" value="C:plasma membrane"/>
    <property type="evidence" value="ECO:0007669"/>
    <property type="project" value="UniProtKB-SubCell"/>
</dbReference>
<evidence type="ECO:0000256" key="1">
    <source>
        <dbReference type="ARBA" id="ARBA00004651"/>
    </source>
</evidence>
<feature type="transmembrane region" description="Helical" evidence="7">
    <location>
        <begin position="472"/>
        <end position="497"/>
    </location>
</feature>
<dbReference type="GO" id="GO:0008381">
    <property type="term" value="F:mechanosensitive monoatomic ion channel activity"/>
    <property type="evidence" value="ECO:0007669"/>
    <property type="project" value="UniProtKB-ARBA"/>
</dbReference>
<comment type="similarity">
    <text evidence="2">Belongs to the MscS (TC 1.A.23) family.</text>
</comment>
<evidence type="ECO:0000256" key="8">
    <source>
        <dbReference type="SAM" id="SignalP"/>
    </source>
</evidence>
<dbReference type="AlphaFoldDB" id="H8KQX1"/>
<dbReference type="InterPro" id="IPR023408">
    <property type="entry name" value="MscS_beta-dom_sf"/>
</dbReference>
<dbReference type="Gene3D" id="3.30.70.100">
    <property type="match status" value="1"/>
</dbReference>
<dbReference type="InterPro" id="IPR049278">
    <property type="entry name" value="MS_channel_C"/>
</dbReference>
<sequence>MFGMTAFRYLLLFVLFSVTCYGQTSIKPAQDSIKQKKDTIQAEDTSKVQVKQQKALKRLQRFSDSVARKYQGSDTIVTHQLSRLEEYSKKMTQIQNALRRGFDTTDMSKKLDKVEDQMAVAEEGIYHSSGRLNLRNLYTSKVLLIAVGNQLDGWQIITTEASERLIQYKVFRESIKHDPLMFQMPKDNFLRAEYLRQMQDFVLRYKAVDADINKAIIRIGILQGRVVRLNLDVDDRLDEINYQIRNFKKIIFSKEAPYLWEPTSMQSKTLMKVMKFSVKKNKLIANYYLESNWPSHMFILFLIALMVFITIRAFRLIDSTVLKKISKQVKHIYLHQITSAIFIVIVPAQFFYSDSPMIYLEFLWLVMVLLGSYIFWGDARPQYRAIWPLILLLFGLAVLDNLLLEVSRQERWGLFVMGCAGLILSIYMIRISTVLKSEYKILIWVFFIQLAIGVIANPLGRYSLAKLMVDGSYFNLIAGICLVWWIRLVSEFLFVQTEANKSNEKLTAYINFDHLQKVIRPMLGILGLIGWFLILAKNLDVYDLVIEDISNFLSKERKVGSIDFTLGSVLIFFIIIWVASIIASIVSYMLGASQGQKIRKSRFGSIGLILRLTILALGFLVAIAAAGIPLDKVTIIIGALGVGIGFGLQNIVNNLVSGVILAFEKPISVGDQIEVGTNTGTVKEIGIRSSKMVTFDGAEIVIPNGDMLNQHLINWTLSNNNRRVEILVGVKYGSDLEKVKAILLEILNNRKEILTYPPPLVLVTGFGDSSINYRILFWTAEFNSWTLIKSEIIIAIDKEFKGNNIEIPFPQQDVFIKNLQEKNEDTKEVKEMGKRDV</sequence>
<evidence type="ECO:0000256" key="5">
    <source>
        <dbReference type="ARBA" id="ARBA00022989"/>
    </source>
</evidence>
<proteinExistence type="inferred from homology"/>
<dbReference type="InterPro" id="IPR006686">
    <property type="entry name" value="MscS_channel_CS"/>
</dbReference>
<feature type="transmembrane region" description="Helical" evidence="7">
    <location>
        <begin position="634"/>
        <end position="656"/>
    </location>
</feature>
<dbReference type="RefSeq" id="WP_014680344.1">
    <property type="nucleotide sequence ID" value="NC_017770.1"/>
</dbReference>
<feature type="transmembrane region" description="Helical" evidence="7">
    <location>
        <begin position="603"/>
        <end position="628"/>
    </location>
</feature>
<feature type="transmembrane region" description="Helical" evidence="7">
    <location>
        <begin position="412"/>
        <end position="429"/>
    </location>
</feature>
<dbReference type="InterPro" id="IPR006685">
    <property type="entry name" value="MscS_channel_2nd"/>
</dbReference>
<dbReference type="InterPro" id="IPR011066">
    <property type="entry name" value="MscS_channel_C_sf"/>
</dbReference>
<dbReference type="eggNOG" id="COG3264">
    <property type="taxonomic scope" value="Bacteria"/>
</dbReference>
<evidence type="ECO:0000256" key="4">
    <source>
        <dbReference type="ARBA" id="ARBA00022692"/>
    </source>
</evidence>
<gene>
    <name evidence="11" type="ordered locus">Solca_2062</name>
</gene>
<comment type="subcellular location">
    <subcellularLocation>
        <location evidence="1">Cell membrane</location>
        <topology evidence="1">Multi-pass membrane protein</topology>
    </subcellularLocation>
</comment>
<protein>
    <submittedName>
        <fullName evidence="11">Small-conductance mechanosensitive channel</fullName>
    </submittedName>
</protein>
<feature type="transmembrane region" description="Helical" evidence="7">
    <location>
        <begin position="358"/>
        <end position="376"/>
    </location>
</feature>
<dbReference type="PANTHER" id="PTHR30347">
    <property type="entry name" value="POTASSIUM CHANNEL RELATED"/>
    <property type="match status" value="1"/>
</dbReference>
<keyword evidence="5 7" id="KW-1133">Transmembrane helix</keyword>
<dbReference type="Gene3D" id="2.30.30.60">
    <property type="match status" value="1"/>
</dbReference>
<feature type="signal peptide" evidence="8">
    <location>
        <begin position="1"/>
        <end position="22"/>
    </location>
</feature>
<evidence type="ECO:0000259" key="10">
    <source>
        <dbReference type="Pfam" id="PF21082"/>
    </source>
</evidence>
<evidence type="ECO:0000259" key="9">
    <source>
        <dbReference type="Pfam" id="PF00924"/>
    </source>
</evidence>
<feature type="domain" description="Mechanosensitive ion channel MscS C-terminal" evidence="10">
    <location>
        <begin position="724"/>
        <end position="807"/>
    </location>
</feature>
<feature type="chain" id="PRO_5003615200" evidence="8">
    <location>
        <begin position="23"/>
        <end position="837"/>
    </location>
</feature>
<dbReference type="KEGG" id="scn:Solca_2062"/>
<dbReference type="Pfam" id="PF21082">
    <property type="entry name" value="MS_channel_3rd"/>
    <property type="match status" value="1"/>
</dbReference>
<keyword evidence="6 7" id="KW-0472">Membrane</keyword>
<dbReference type="SUPFAM" id="SSF82861">
    <property type="entry name" value="Mechanosensitive channel protein MscS (YggB), transmembrane region"/>
    <property type="match status" value="1"/>
</dbReference>
<dbReference type="Gene3D" id="1.10.287.1260">
    <property type="match status" value="1"/>
</dbReference>
<feature type="transmembrane region" description="Helical" evidence="7">
    <location>
        <begin position="332"/>
        <end position="352"/>
    </location>
</feature>
<dbReference type="STRING" id="929556.Solca_2062"/>
<feature type="domain" description="Mechanosensitive ion channel MscS" evidence="9">
    <location>
        <begin position="650"/>
        <end position="716"/>
    </location>
</feature>
<feature type="transmembrane region" description="Helical" evidence="7">
    <location>
        <begin position="385"/>
        <end position="406"/>
    </location>
</feature>
<evidence type="ECO:0000256" key="3">
    <source>
        <dbReference type="ARBA" id="ARBA00022475"/>
    </source>
</evidence>
<dbReference type="Proteomes" id="UP000007590">
    <property type="component" value="Chromosome"/>
</dbReference>
<dbReference type="InterPro" id="IPR011014">
    <property type="entry name" value="MscS_channel_TM-2"/>
</dbReference>
<dbReference type="OrthoDB" id="9809206at2"/>
<feature type="transmembrane region" description="Helical" evidence="7">
    <location>
        <begin position="293"/>
        <end position="311"/>
    </location>
</feature>
<dbReference type="InterPro" id="IPR010920">
    <property type="entry name" value="LSM_dom_sf"/>
</dbReference>
<dbReference type="SUPFAM" id="SSF50182">
    <property type="entry name" value="Sm-like ribonucleoproteins"/>
    <property type="match status" value="1"/>
</dbReference>
<dbReference type="HOGENOM" id="CLU_017654_0_0_10"/>
<keyword evidence="8" id="KW-0732">Signal</keyword>
<dbReference type="InterPro" id="IPR052702">
    <property type="entry name" value="MscS-like_channel"/>
</dbReference>
<evidence type="ECO:0000256" key="7">
    <source>
        <dbReference type="SAM" id="Phobius"/>
    </source>
</evidence>
<reference evidence="11" key="1">
    <citation type="submission" date="2012-02" db="EMBL/GenBank/DDBJ databases">
        <title>The complete genome of Solitalea canadensis DSM 3403.</title>
        <authorList>
            <consortium name="US DOE Joint Genome Institute (JGI-PGF)"/>
            <person name="Lucas S."/>
            <person name="Copeland A."/>
            <person name="Lapidus A."/>
            <person name="Glavina del Rio T."/>
            <person name="Dalin E."/>
            <person name="Tice H."/>
            <person name="Bruce D."/>
            <person name="Goodwin L."/>
            <person name="Pitluck S."/>
            <person name="Peters L."/>
            <person name="Ovchinnikova G."/>
            <person name="Lu M."/>
            <person name="Kyrpides N."/>
            <person name="Mavromatis K."/>
            <person name="Ivanova N."/>
            <person name="Brettin T."/>
            <person name="Detter J.C."/>
            <person name="Han C."/>
            <person name="Larimer F."/>
            <person name="Land M."/>
            <person name="Hauser L."/>
            <person name="Markowitz V."/>
            <person name="Cheng J.-F."/>
            <person name="Hugenholtz P."/>
            <person name="Woyke T."/>
            <person name="Wu D."/>
            <person name="Spring S."/>
            <person name="Schroeder M."/>
            <person name="Kopitz M."/>
            <person name="Brambilla E."/>
            <person name="Klenk H.-P."/>
            <person name="Eisen J.A."/>
        </authorList>
    </citation>
    <scope>NUCLEOTIDE SEQUENCE</scope>
    <source>
        <strain evidence="11">DSM 3403</strain>
    </source>
</reference>